<reference evidence="2 3" key="1">
    <citation type="submission" date="2018-08" db="EMBL/GenBank/DDBJ databases">
        <title>Proposal of Muricauda 72 sp.nov. and Muricauda NH166 sp.nov., isolated from seawater.</title>
        <authorList>
            <person name="Cheng H."/>
            <person name="Wu Y.-H."/>
            <person name="Guo L.-L."/>
            <person name="Xu X.-W."/>
        </authorList>
    </citation>
    <scope>NUCLEOTIDE SEQUENCE [LARGE SCALE GENOMIC DNA]</scope>
    <source>
        <strain evidence="2 3">KCTC 22173</strain>
    </source>
</reference>
<organism evidence="2 3">
    <name type="scientific">Flagellimonas lutimaris</name>
    <dbReference type="NCBI Taxonomy" id="475082"/>
    <lineage>
        <taxon>Bacteria</taxon>
        <taxon>Pseudomonadati</taxon>
        <taxon>Bacteroidota</taxon>
        <taxon>Flavobacteriia</taxon>
        <taxon>Flavobacteriales</taxon>
        <taxon>Flavobacteriaceae</taxon>
        <taxon>Flagellimonas</taxon>
    </lineage>
</organism>
<evidence type="ECO:0000256" key="1">
    <source>
        <dbReference type="SAM" id="Phobius"/>
    </source>
</evidence>
<dbReference type="OrthoDB" id="1247025at2"/>
<keyword evidence="1" id="KW-1133">Transmembrane helix</keyword>
<gene>
    <name evidence="2" type="ORF">D2V08_00580</name>
</gene>
<sequence length="242" mass="27139">MDKLEKHIKEKLEERNIAPSASAWDKIASQVKQPSQRKKNVWFPYAIAASVVGIVLVSVFFFTQDNPEVEQIQMVETETKTEAETQTEGEVLKEIVPEEQTEVVETKSEAIVPAEINEELSPEPPISNTAVAKHEVKQPLKDEVIINSDKLIAQKVEEVVAQVELMETTQQDVSDAEVDSLLRAAQRQILTDKLFSESGSVDAMSLLAEVEDELDESFRDQIFDALKTGYLKLRTAVADRNQ</sequence>
<evidence type="ECO:0000313" key="3">
    <source>
        <dbReference type="Proteomes" id="UP000266067"/>
    </source>
</evidence>
<comment type="caution">
    <text evidence="2">The sequence shown here is derived from an EMBL/GenBank/DDBJ whole genome shotgun (WGS) entry which is preliminary data.</text>
</comment>
<dbReference type="Proteomes" id="UP000266067">
    <property type="component" value="Unassembled WGS sequence"/>
</dbReference>
<dbReference type="EMBL" id="QXFH01000004">
    <property type="protein sequence ID" value="RIV38238.1"/>
    <property type="molecule type" value="Genomic_DNA"/>
</dbReference>
<name>A0A3A1NBP5_9FLAO</name>
<keyword evidence="3" id="KW-1185">Reference proteome</keyword>
<proteinExistence type="predicted"/>
<protein>
    <submittedName>
        <fullName evidence="2">Uncharacterized protein</fullName>
    </submittedName>
</protein>
<keyword evidence="1" id="KW-0812">Transmembrane</keyword>
<dbReference type="AlphaFoldDB" id="A0A3A1NBP5"/>
<feature type="transmembrane region" description="Helical" evidence="1">
    <location>
        <begin position="42"/>
        <end position="62"/>
    </location>
</feature>
<evidence type="ECO:0000313" key="2">
    <source>
        <dbReference type="EMBL" id="RIV38238.1"/>
    </source>
</evidence>
<keyword evidence="1" id="KW-0472">Membrane</keyword>
<dbReference type="RefSeq" id="WP_119606211.1">
    <property type="nucleotide sequence ID" value="NZ_QXFH01000004.1"/>
</dbReference>
<accession>A0A3A1NBP5</accession>